<keyword evidence="2" id="KW-0472">Membrane</keyword>
<feature type="domain" description="GRIP" evidence="3">
    <location>
        <begin position="239"/>
        <end position="287"/>
    </location>
</feature>
<organism evidence="4 5">
    <name type="scientific">Ranatra chinensis</name>
    <dbReference type="NCBI Taxonomy" id="642074"/>
    <lineage>
        <taxon>Eukaryota</taxon>
        <taxon>Metazoa</taxon>
        <taxon>Ecdysozoa</taxon>
        <taxon>Arthropoda</taxon>
        <taxon>Hexapoda</taxon>
        <taxon>Insecta</taxon>
        <taxon>Pterygota</taxon>
        <taxon>Neoptera</taxon>
        <taxon>Paraneoptera</taxon>
        <taxon>Hemiptera</taxon>
        <taxon>Heteroptera</taxon>
        <taxon>Panheteroptera</taxon>
        <taxon>Nepomorpha</taxon>
        <taxon>Nepidae</taxon>
        <taxon>Ranatrinae</taxon>
        <taxon>Ranatra</taxon>
    </lineage>
</organism>
<comment type="caution">
    <text evidence="4">The sequence shown here is derived from an EMBL/GenBank/DDBJ whole genome shotgun (WGS) entry which is preliminary data.</text>
</comment>
<sequence length="292" mass="33322">MEGEWILLGLPGNAGTLISLSAYVSLFTFFFVWLLCLHNNISAGRSPLAVSTSLSDSGHFEELSPHPSPRISHSALEKEIDRLKHQHEEEALKLSSNAQVDILVQRLAEANDRYYELKPQLEAVQAKVSKLEKEKEELLKKNKESEEKHKNMYLQMFNKGQQAAIFQVDDSSNDGGPILTLPDLLKQLEVTKQELESVKDREFWQAENLLSGKEAVSLWNMCRKTMYRRMLENKKSKSEQDAEVTLQFLKSAVYYFLTDRENVAGHLAAIQSILGFSQDEKLSIERASYAWK</sequence>
<dbReference type="PROSITE" id="PS50913">
    <property type="entry name" value="GRIP"/>
    <property type="match status" value="1"/>
</dbReference>
<evidence type="ECO:0000313" key="5">
    <source>
        <dbReference type="Proteomes" id="UP001558652"/>
    </source>
</evidence>
<keyword evidence="1" id="KW-0175">Coiled coil</keyword>
<gene>
    <name evidence="4" type="ORF">AAG570_002432</name>
</gene>
<keyword evidence="2" id="KW-1133">Transmembrane helix</keyword>
<evidence type="ECO:0000256" key="2">
    <source>
        <dbReference type="SAM" id="Phobius"/>
    </source>
</evidence>
<dbReference type="EMBL" id="JBFDAA010000012">
    <property type="protein sequence ID" value="KAL1123347.1"/>
    <property type="molecule type" value="Genomic_DNA"/>
</dbReference>
<feature type="transmembrane region" description="Helical" evidence="2">
    <location>
        <begin position="20"/>
        <end position="37"/>
    </location>
</feature>
<protein>
    <recommendedName>
        <fullName evidence="3">GRIP domain-containing protein</fullName>
    </recommendedName>
</protein>
<evidence type="ECO:0000313" key="4">
    <source>
        <dbReference type="EMBL" id="KAL1123347.1"/>
    </source>
</evidence>
<feature type="coiled-coil region" evidence="1">
    <location>
        <begin position="121"/>
        <end position="155"/>
    </location>
</feature>
<keyword evidence="2" id="KW-0812">Transmembrane</keyword>
<dbReference type="Pfam" id="PF01465">
    <property type="entry name" value="GRIP"/>
    <property type="match status" value="1"/>
</dbReference>
<keyword evidence="5" id="KW-1185">Reference proteome</keyword>
<dbReference type="Proteomes" id="UP001558652">
    <property type="component" value="Unassembled WGS sequence"/>
</dbReference>
<dbReference type="AlphaFoldDB" id="A0ABD0Y7X9"/>
<name>A0ABD0Y7X9_9HEMI</name>
<dbReference type="InterPro" id="IPR000237">
    <property type="entry name" value="GRIP_dom"/>
</dbReference>
<evidence type="ECO:0000256" key="1">
    <source>
        <dbReference type="SAM" id="Coils"/>
    </source>
</evidence>
<proteinExistence type="predicted"/>
<evidence type="ECO:0000259" key="3">
    <source>
        <dbReference type="PROSITE" id="PS50913"/>
    </source>
</evidence>
<reference evidence="4 5" key="1">
    <citation type="submission" date="2024-07" db="EMBL/GenBank/DDBJ databases">
        <title>Chromosome-level genome assembly of the water stick insect Ranatra chinensis (Heteroptera: Nepidae).</title>
        <authorList>
            <person name="Liu X."/>
        </authorList>
    </citation>
    <scope>NUCLEOTIDE SEQUENCE [LARGE SCALE GENOMIC DNA]</scope>
    <source>
        <strain evidence="4">Cailab_2021Rc</strain>
        <tissue evidence="4">Muscle</tissue>
    </source>
</reference>
<accession>A0ABD0Y7X9</accession>